<dbReference type="RefSeq" id="WP_161718644.1">
    <property type="nucleotide sequence ID" value="NZ_JAAAPO010000004.1"/>
</dbReference>
<organism evidence="1 2">
    <name type="scientific">Novosphingobium ovatum</name>
    <dbReference type="NCBI Taxonomy" id="1908523"/>
    <lineage>
        <taxon>Bacteria</taxon>
        <taxon>Pseudomonadati</taxon>
        <taxon>Pseudomonadota</taxon>
        <taxon>Alphaproteobacteria</taxon>
        <taxon>Sphingomonadales</taxon>
        <taxon>Sphingomonadaceae</taxon>
        <taxon>Novosphingobium</taxon>
    </lineage>
</organism>
<name>A0ABW9XEL5_9SPHN</name>
<protein>
    <submittedName>
        <fullName evidence="1">DUF1289 domain-containing protein</fullName>
    </submittedName>
</protein>
<gene>
    <name evidence="1" type="ORF">GTZ99_10475</name>
</gene>
<reference evidence="2" key="1">
    <citation type="submission" date="2020-01" db="EMBL/GenBank/DDBJ databases">
        <title>Sphingomonas sp. strain CSW-10.</title>
        <authorList>
            <person name="Chen W.-M."/>
        </authorList>
    </citation>
    <scope>NUCLEOTIDE SEQUENCE [LARGE SCALE GENOMIC DNA]</scope>
    <source>
        <strain evidence="2">FSY-8</strain>
    </source>
</reference>
<accession>A0ABW9XEL5</accession>
<dbReference type="Pfam" id="PF06945">
    <property type="entry name" value="DUF1289"/>
    <property type="match status" value="1"/>
</dbReference>
<dbReference type="InterPro" id="IPR010710">
    <property type="entry name" value="DUF1289"/>
</dbReference>
<dbReference type="EMBL" id="JAAAPO010000004">
    <property type="protein sequence ID" value="NBC36980.1"/>
    <property type="molecule type" value="Genomic_DNA"/>
</dbReference>
<proteinExistence type="predicted"/>
<dbReference type="PANTHER" id="PTHR35175:SF2">
    <property type="entry name" value="DUF1289 DOMAIN-CONTAINING PROTEIN"/>
    <property type="match status" value="1"/>
</dbReference>
<keyword evidence="2" id="KW-1185">Reference proteome</keyword>
<sequence length="57" mass="6212">MIDPPSPCNRVCRIDTATGWCIGCRRSMDEIAAWPTMAPQAKAEVLARIQTRPASAP</sequence>
<dbReference type="PANTHER" id="PTHR35175">
    <property type="entry name" value="DUF1289 DOMAIN-CONTAINING PROTEIN"/>
    <property type="match status" value="1"/>
</dbReference>
<comment type="caution">
    <text evidence="1">The sequence shown here is derived from an EMBL/GenBank/DDBJ whole genome shotgun (WGS) entry which is preliminary data.</text>
</comment>
<evidence type="ECO:0000313" key="2">
    <source>
        <dbReference type="Proteomes" id="UP000753724"/>
    </source>
</evidence>
<evidence type="ECO:0000313" key="1">
    <source>
        <dbReference type="EMBL" id="NBC36980.1"/>
    </source>
</evidence>
<dbReference type="Proteomes" id="UP000753724">
    <property type="component" value="Unassembled WGS sequence"/>
</dbReference>